<organism evidence="2 3">
    <name type="scientific">Desulfosporosinus acidiphilus (strain DSM 22704 / JCM 16185 / SJ4)</name>
    <dbReference type="NCBI Taxonomy" id="646529"/>
    <lineage>
        <taxon>Bacteria</taxon>
        <taxon>Bacillati</taxon>
        <taxon>Bacillota</taxon>
        <taxon>Clostridia</taxon>
        <taxon>Eubacteriales</taxon>
        <taxon>Desulfitobacteriaceae</taxon>
        <taxon>Desulfosporosinus</taxon>
    </lineage>
</organism>
<keyword evidence="3" id="KW-1185">Reference proteome</keyword>
<dbReference type="eggNOG" id="COG3935">
    <property type="taxonomic scope" value="Bacteria"/>
</dbReference>
<evidence type="ECO:0008006" key="4">
    <source>
        <dbReference type="Google" id="ProtNLM"/>
    </source>
</evidence>
<sequence>MAKGWISVHRQIQNHWLWEDKPFSKGQAWIDLLLMANHEDSKFLLGNQIIEAKRGDVITSEVKLAKHWGWSRTKVRTFLELLEADSMIVKKSDSKKTALTVVNYGLWQDMQTAKEQQKDSIRTTLVHQKNTINNVNNYNNSNNNISSYRPNKFADDSTELSIANELFSLILENNSKAKKPNLQSWAIDIDKMIRLDKRSPEEIRALINWSQRDPFWQQNILSARKLREKFDQLTLKMNSNYCEKGERNNDKSGFNGRDPQPKRKPWELISDEDKVFFSRGFED</sequence>
<dbReference type="EMBL" id="CP003639">
    <property type="protein sequence ID" value="AFM41947.1"/>
    <property type="molecule type" value="Genomic_DNA"/>
</dbReference>
<dbReference type="KEGG" id="dai:Desaci_3039"/>
<evidence type="ECO:0000256" key="1">
    <source>
        <dbReference type="SAM" id="MobiDB-lite"/>
    </source>
</evidence>
<proteinExistence type="predicted"/>
<dbReference type="HOGENOM" id="CLU_042916_1_0_9"/>
<dbReference type="Proteomes" id="UP000002892">
    <property type="component" value="Chromosome"/>
</dbReference>
<dbReference type="STRING" id="646529.Desaci_3039"/>
<dbReference type="AlphaFoldDB" id="I4D823"/>
<evidence type="ECO:0000313" key="3">
    <source>
        <dbReference type="Proteomes" id="UP000002892"/>
    </source>
</evidence>
<dbReference type="RefSeq" id="WP_014827940.1">
    <property type="nucleotide sequence ID" value="NC_018068.1"/>
</dbReference>
<feature type="compositionally biased region" description="Basic and acidic residues" evidence="1">
    <location>
        <begin position="259"/>
        <end position="269"/>
    </location>
</feature>
<feature type="region of interest" description="Disordered" evidence="1">
    <location>
        <begin position="242"/>
        <end position="269"/>
    </location>
</feature>
<accession>I4D823</accession>
<evidence type="ECO:0000313" key="2">
    <source>
        <dbReference type="EMBL" id="AFM41947.1"/>
    </source>
</evidence>
<reference evidence="2 3" key="1">
    <citation type="journal article" date="2012" name="J. Bacteriol.">
        <title>Complete genome sequences of Desulfosporosinus orientis DSM765T, Desulfosporosinus youngiae DSM17734T, Desulfosporosinus meridiei DSM13257T, and Desulfosporosinus acidiphilus DSM22704T.</title>
        <authorList>
            <person name="Pester M."/>
            <person name="Brambilla E."/>
            <person name="Alazard D."/>
            <person name="Rattei T."/>
            <person name="Weinmaier T."/>
            <person name="Han J."/>
            <person name="Lucas S."/>
            <person name="Lapidus A."/>
            <person name="Cheng J.F."/>
            <person name="Goodwin L."/>
            <person name="Pitluck S."/>
            <person name="Peters L."/>
            <person name="Ovchinnikova G."/>
            <person name="Teshima H."/>
            <person name="Detter J.C."/>
            <person name="Han C.S."/>
            <person name="Tapia R."/>
            <person name="Land M.L."/>
            <person name="Hauser L."/>
            <person name="Kyrpides N.C."/>
            <person name="Ivanova N.N."/>
            <person name="Pagani I."/>
            <person name="Huntmann M."/>
            <person name="Wei C.L."/>
            <person name="Davenport K.W."/>
            <person name="Daligault H."/>
            <person name="Chain P.S."/>
            <person name="Chen A."/>
            <person name="Mavromatis K."/>
            <person name="Markowitz V."/>
            <person name="Szeto E."/>
            <person name="Mikhailova N."/>
            <person name="Pati A."/>
            <person name="Wagner M."/>
            <person name="Woyke T."/>
            <person name="Ollivier B."/>
            <person name="Klenk H.P."/>
            <person name="Spring S."/>
            <person name="Loy A."/>
        </authorList>
    </citation>
    <scope>NUCLEOTIDE SEQUENCE [LARGE SCALE GENOMIC DNA]</scope>
    <source>
        <strain evidence="3">DSM 22704 / JCM 16185 / SJ4</strain>
    </source>
</reference>
<dbReference type="OrthoDB" id="7365718at2"/>
<name>I4D823_DESAJ</name>
<gene>
    <name evidence="2" type="ordered locus">Desaci_3039</name>
</gene>
<protein>
    <recommendedName>
        <fullName evidence="4">Phage protein</fullName>
    </recommendedName>
</protein>